<dbReference type="SUPFAM" id="SSF75399">
    <property type="entry name" value="Plakin repeat"/>
    <property type="match status" value="1"/>
</dbReference>
<keyword evidence="1" id="KW-0597">Phosphoprotein</keyword>
<dbReference type="Pfam" id="PF00681">
    <property type="entry name" value="Plectin"/>
    <property type="match status" value="2"/>
</dbReference>
<dbReference type="GO" id="GO:0045104">
    <property type="term" value="P:intermediate filament cytoskeleton organization"/>
    <property type="evidence" value="ECO:0007669"/>
    <property type="project" value="InterPro"/>
</dbReference>
<dbReference type="GO" id="GO:0005737">
    <property type="term" value="C:cytoplasm"/>
    <property type="evidence" value="ECO:0007669"/>
    <property type="project" value="TreeGrafter"/>
</dbReference>
<dbReference type="PANTHER" id="PTHR23169">
    <property type="entry name" value="ENVOPLAKIN"/>
    <property type="match status" value="1"/>
</dbReference>
<dbReference type="OrthoDB" id="8919664at2759"/>
<name>A0A401QKQ4_SCYTO</name>
<evidence type="ECO:0000256" key="2">
    <source>
        <dbReference type="ARBA" id="ARBA00022737"/>
    </source>
</evidence>
<keyword evidence="5" id="KW-1185">Reference proteome</keyword>
<dbReference type="EMBL" id="BFAA01215901">
    <property type="protein sequence ID" value="GCB85903.1"/>
    <property type="molecule type" value="Genomic_DNA"/>
</dbReference>
<protein>
    <submittedName>
        <fullName evidence="4">Uncharacterized protein</fullName>
    </submittedName>
</protein>
<dbReference type="PANTHER" id="PTHR23169:SF23">
    <property type="entry name" value="SHORT STOP, ISOFORM H"/>
    <property type="match status" value="1"/>
</dbReference>
<dbReference type="SMART" id="SM00250">
    <property type="entry name" value="PLEC"/>
    <property type="match status" value="6"/>
</dbReference>
<dbReference type="InterPro" id="IPR035915">
    <property type="entry name" value="Plakin_repeat_sf"/>
</dbReference>
<dbReference type="InterPro" id="IPR043197">
    <property type="entry name" value="Plakin"/>
</dbReference>
<evidence type="ECO:0000313" key="5">
    <source>
        <dbReference type="Proteomes" id="UP000288216"/>
    </source>
</evidence>
<dbReference type="STRING" id="75743.A0A401QKQ4"/>
<evidence type="ECO:0000313" key="4">
    <source>
        <dbReference type="EMBL" id="GCB85903.1"/>
    </source>
</evidence>
<feature type="region of interest" description="Disordered" evidence="3">
    <location>
        <begin position="6"/>
        <end position="33"/>
    </location>
</feature>
<dbReference type="GO" id="GO:0042060">
    <property type="term" value="P:wound healing"/>
    <property type="evidence" value="ECO:0007669"/>
    <property type="project" value="TreeGrafter"/>
</dbReference>
<evidence type="ECO:0000256" key="1">
    <source>
        <dbReference type="ARBA" id="ARBA00022553"/>
    </source>
</evidence>
<sequence>MVKVVRSIVGSSGSSEDPGMCHPGPGSRRDQLGPDLEVGALVQQGGSRVLKERPRFRGLRTRVTIEELLDAGIIDASTARRLEEGEDSVEEVSGSVSTYLEGSRCVAGVLVTEGHRKVSIYQAVLEGTLRPGAGLLLLEAQAATGCLVDPVRDLRLTVHQAVRRGLVGRELMDKLLSAERAVTGYTDPHSGSLISLFEAMRRGLIVYTHALRLLAAQAATGGIIDPQHSHRLSVEAAFRRGLFDQGVRDSLFHPSSDTKGFFDPNTQQNLTYLQLTRTCVCDPQTHLLLLHLRVTETRTANNPLLD</sequence>
<dbReference type="GO" id="GO:0005198">
    <property type="term" value="F:structural molecule activity"/>
    <property type="evidence" value="ECO:0007669"/>
    <property type="project" value="TreeGrafter"/>
</dbReference>
<organism evidence="4 5">
    <name type="scientific">Scyliorhinus torazame</name>
    <name type="common">Cloudy catshark</name>
    <name type="synonym">Catulus torazame</name>
    <dbReference type="NCBI Taxonomy" id="75743"/>
    <lineage>
        <taxon>Eukaryota</taxon>
        <taxon>Metazoa</taxon>
        <taxon>Chordata</taxon>
        <taxon>Craniata</taxon>
        <taxon>Vertebrata</taxon>
        <taxon>Chondrichthyes</taxon>
        <taxon>Elasmobranchii</taxon>
        <taxon>Galeomorphii</taxon>
        <taxon>Galeoidea</taxon>
        <taxon>Carcharhiniformes</taxon>
        <taxon>Scyliorhinidae</taxon>
        <taxon>Scyliorhinus</taxon>
    </lineage>
</organism>
<evidence type="ECO:0000256" key="3">
    <source>
        <dbReference type="SAM" id="MobiDB-lite"/>
    </source>
</evidence>
<feature type="compositionally biased region" description="Low complexity" evidence="3">
    <location>
        <begin position="6"/>
        <end position="15"/>
    </location>
</feature>
<proteinExistence type="predicted"/>
<accession>A0A401QKQ4</accession>
<dbReference type="Proteomes" id="UP000288216">
    <property type="component" value="Unassembled WGS sequence"/>
</dbReference>
<dbReference type="InterPro" id="IPR001101">
    <property type="entry name" value="Plectin_repeat"/>
</dbReference>
<comment type="caution">
    <text evidence="4">The sequence shown here is derived from an EMBL/GenBank/DDBJ whole genome shotgun (WGS) entry which is preliminary data.</text>
</comment>
<dbReference type="GO" id="GO:0016020">
    <property type="term" value="C:membrane"/>
    <property type="evidence" value="ECO:0007669"/>
    <property type="project" value="TreeGrafter"/>
</dbReference>
<dbReference type="Gene3D" id="3.90.1290.10">
    <property type="entry name" value="Plakin repeat"/>
    <property type="match status" value="1"/>
</dbReference>
<dbReference type="GO" id="GO:0005882">
    <property type="term" value="C:intermediate filament"/>
    <property type="evidence" value="ECO:0007669"/>
    <property type="project" value="TreeGrafter"/>
</dbReference>
<gene>
    <name evidence="4" type="ORF">scyTo_0026567</name>
</gene>
<dbReference type="OMA" id="LIVYTHA"/>
<dbReference type="AlphaFoldDB" id="A0A401QKQ4"/>
<keyword evidence="2" id="KW-0677">Repeat</keyword>
<reference evidence="4 5" key="1">
    <citation type="journal article" date="2018" name="Nat. Ecol. Evol.">
        <title>Shark genomes provide insights into elasmobranch evolution and the origin of vertebrates.</title>
        <authorList>
            <person name="Hara Y"/>
            <person name="Yamaguchi K"/>
            <person name="Onimaru K"/>
            <person name="Kadota M"/>
            <person name="Koyanagi M"/>
            <person name="Keeley SD"/>
            <person name="Tatsumi K"/>
            <person name="Tanaka K"/>
            <person name="Motone F"/>
            <person name="Kageyama Y"/>
            <person name="Nozu R"/>
            <person name="Adachi N"/>
            <person name="Nishimura O"/>
            <person name="Nakagawa R"/>
            <person name="Tanegashima C"/>
            <person name="Kiyatake I"/>
            <person name="Matsumoto R"/>
            <person name="Murakumo K"/>
            <person name="Nishida K"/>
            <person name="Terakita A"/>
            <person name="Kuratani S"/>
            <person name="Sato K"/>
            <person name="Hyodo S Kuraku.S."/>
        </authorList>
    </citation>
    <scope>NUCLEOTIDE SEQUENCE [LARGE SCALE GENOMIC DNA]</scope>
</reference>